<feature type="compositionally biased region" description="Polar residues" evidence="1">
    <location>
        <begin position="78"/>
        <end position="103"/>
    </location>
</feature>
<feature type="compositionally biased region" description="Basic and acidic residues" evidence="1">
    <location>
        <begin position="34"/>
        <end position="46"/>
    </location>
</feature>
<gene>
    <name evidence="2" type="ORF">PIB30_062705</name>
</gene>
<name>A0ABU6RLL1_9FABA</name>
<dbReference type="EMBL" id="JASCZI010030794">
    <property type="protein sequence ID" value="MED6124839.1"/>
    <property type="molecule type" value="Genomic_DNA"/>
</dbReference>
<evidence type="ECO:0000313" key="3">
    <source>
        <dbReference type="Proteomes" id="UP001341840"/>
    </source>
</evidence>
<dbReference type="Proteomes" id="UP001341840">
    <property type="component" value="Unassembled WGS sequence"/>
</dbReference>
<comment type="caution">
    <text evidence="2">The sequence shown here is derived from an EMBL/GenBank/DDBJ whole genome shotgun (WGS) entry which is preliminary data.</text>
</comment>
<organism evidence="2 3">
    <name type="scientific">Stylosanthes scabra</name>
    <dbReference type="NCBI Taxonomy" id="79078"/>
    <lineage>
        <taxon>Eukaryota</taxon>
        <taxon>Viridiplantae</taxon>
        <taxon>Streptophyta</taxon>
        <taxon>Embryophyta</taxon>
        <taxon>Tracheophyta</taxon>
        <taxon>Spermatophyta</taxon>
        <taxon>Magnoliopsida</taxon>
        <taxon>eudicotyledons</taxon>
        <taxon>Gunneridae</taxon>
        <taxon>Pentapetalae</taxon>
        <taxon>rosids</taxon>
        <taxon>fabids</taxon>
        <taxon>Fabales</taxon>
        <taxon>Fabaceae</taxon>
        <taxon>Papilionoideae</taxon>
        <taxon>50 kb inversion clade</taxon>
        <taxon>dalbergioids sensu lato</taxon>
        <taxon>Dalbergieae</taxon>
        <taxon>Pterocarpus clade</taxon>
        <taxon>Stylosanthes</taxon>
    </lineage>
</organism>
<reference evidence="2 3" key="1">
    <citation type="journal article" date="2023" name="Plants (Basel)">
        <title>Bridging the Gap: Combining Genomics and Transcriptomics Approaches to Understand Stylosanthes scabra, an Orphan Legume from the Brazilian Caatinga.</title>
        <authorList>
            <person name="Ferreira-Neto J.R.C."/>
            <person name="da Silva M.D."/>
            <person name="Binneck E."/>
            <person name="de Melo N.F."/>
            <person name="da Silva R.H."/>
            <person name="de Melo A.L.T.M."/>
            <person name="Pandolfi V."/>
            <person name="Bustamante F.O."/>
            <person name="Brasileiro-Vidal A.C."/>
            <person name="Benko-Iseppon A.M."/>
        </authorList>
    </citation>
    <scope>NUCLEOTIDE SEQUENCE [LARGE SCALE GENOMIC DNA]</scope>
    <source>
        <tissue evidence="2">Leaves</tissue>
    </source>
</reference>
<feature type="region of interest" description="Disordered" evidence="1">
    <location>
        <begin position="25"/>
        <end position="103"/>
    </location>
</feature>
<protein>
    <submittedName>
        <fullName evidence="2">Uncharacterized protein</fullName>
    </submittedName>
</protein>
<keyword evidence="3" id="KW-1185">Reference proteome</keyword>
<evidence type="ECO:0000313" key="2">
    <source>
        <dbReference type="EMBL" id="MED6124839.1"/>
    </source>
</evidence>
<evidence type="ECO:0000256" key="1">
    <source>
        <dbReference type="SAM" id="MobiDB-lite"/>
    </source>
</evidence>
<accession>A0ABU6RLL1</accession>
<proteinExistence type="predicted"/>
<sequence>MKTVFFPTSFSTSFFNRNKASRNYLPSKLQTAEMDGRQRTKRDNRTQVRQPWRRTCKGTDTGDVDSNGNRNVLRRLQLTRTVETNRGQLHEGATTTVCRENEK</sequence>